<dbReference type="OrthoDB" id="1602884at2759"/>
<dbReference type="GO" id="GO:0005737">
    <property type="term" value="C:cytoplasm"/>
    <property type="evidence" value="ECO:0007669"/>
    <property type="project" value="TreeGrafter"/>
</dbReference>
<feature type="coiled-coil region" evidence="1">
    <location>
        <begin position="770"/>
        <end position="804"/>
    </location>
</feature>
<feature type="region of interest" description="Disordered" evidence="2">
    <location>
        <begin position="634"/>
        <end position="730"/>
    </location>
</feature>
<keyword evidence="1" id="KW-0175">Coiled coil</keyword>
<dbReference type="HOGENOM" id="CLU_020126_0_0_1"/>
<dbReference type="PANTHER" id="PTHR44414:SF1">
    <property type="entry name" value="PROTEIN NEDD1"/>
    <property type="match status" value="1"/>
</dbReference>
<name>A0A067T3W0_GALM3</name>
<dbReference type="InterPro" id="IPR001680">
    <property type="entry name" value="WD40_rpt"/>
</dbReference>
<dbReference type="SUPFAM" id="SSF50978">
    <property type="entry name" value="WD40 repeat-like"/>
    <property type="match status" value="1"/>
</dbReference>
<evidence type="ECO:0000256" key="1">
    <source>
        <dbReference type="SAM" id="Coils"/>
    </source>
</evidence>
<dbReference type="InterPro" id="IPR036322">
    <property type="entry name" value="WD40_repeat_dom_sf"/>
</dbReference>
<dbReference type="InterPro" id="IPR015943">
    <property type="entry name" value="WD40/YVTN_repeat-like_dom_sf"/>
</dbReference>
<dbReference type="Gene3D" id="2.130.10.10">
    <property type="entry name" value="YVTN repeat-like/Quinoprotein amine dehydrogenase"/>
    <property type="match status" value="2"/>
</dbReference>
<feature type="compositionally biased region" description="Low complexity" evidence="2">
    <location>
        <begin position="348"/>
        <end position="375"/>
    </location>
</feature>
<dbReference type="GO" id="GO:0000278">
    <property type="term" value="P:mitotic cell cycle"/>
    <property type="evidence" value="ECO:0007669"/>
    <property type="project" value="TreeGrafter"/>
</dbReference>
<protein>
    <submittedName>
        <fullName evidence="3">Uncharacterized protein</fullName>
    </submittedName>
</protein>
<gene>
    <name evidence="3" type="ORF">GALMADRAFT_142169</name>
</gene>
<feature type="compositionally biased region" description="Low complexity" evidence="2">
    <location>
        <begin position="521"/>
        <end position="572"/>
    </location>
</feature>
<feature type="region of interest" description="Disordered" evidence="2">
    <location>
        <begin position="299"/>
        <end position="589"/>
    </location>
</feature>
<dbReference type="AlphaFoldDB" id="A0A067T3W0"/>
<proteinExistence type="predicted"/>
<sequence length="805" mass="85526">MFAATTGDALSVSDPAILKKAPSSIPSCLDLIETPTASSWSPDNAFLYISSAKTIHRYEPISNALKDVYSHGLGTISHLVSRDKDNVIFTCEDKIHFLDCDPNSQISQTFESHKASINSLSLSNDLTLLASTSAGAAHVHNISLGSHTVLRGLPNQGINTSTFHPHSRTRLLVAAGKHLMVYDTTRPSGPIKNIAMSESSTGDITAVACSPFSKTLVVVATSTGFVGLVDLEKEKALFRTLNLKYPLTSLGFSPEGAAIYFGTATGKLLLVDLRALDKPPKTITLSVNGSRVQTISVQKKAKTTIDGPTKTPVGASAAIIRKPSAPSEPLPTTRRAINNAPAKPTSKTAPSPARPRAATGGAAASPASRRVPSSVKEGGPASTPLKRPISKEAKNVLSPVRDPLGNSGSAGDVAGQLDELSNRRRGKTTTTPVKVSRKLSTDSLRPRPSPSPRGNTDNAVKISSRTTEAENARRARTMPTSTSTSTISSRKASTASITTSASTGDRLAVPRSSPLPRDRVISSASRAGSGSISALSTQSNRTTKGITATTTSASHASRPSSSVSRQGSPPTSVATRNSSPARSRPTVLSRAALSRTPSPDLPDMGHEPVTPIPGQKQKAMAVLGLGTPEVDRWIQAGKENDRKKRGKDLKGKGKTVGFQDDEEDSDNSEFHDDEDEASKERQRDLSMQISPRRPIPGVSASGSGSTDSWAADSPLNLSSHTGASPGGGGTSAHELLKTIVQDVMFDFQRETKAEMMGLHLDLLRMGRGWKTELRTLMDEYVGDLRDLRDENQRLRLENERLKRGY</sequence>
<feature type="compositionally biased region" description="Acidic residues" evidence="2">
    <location>
        <begin position="659"/>
        <end position="677"/>
    </location>
</feature>
<evidence type="ECO:0000313" key="4">
    <source>
        <dbReference type="Proteomes" id="UP000027222"/>
    </source>
</evidence>
<dbReference type="GO" id="GO:0043015">
    <property type="term" value="F:gamma-tubulin binding"/>
    <property type="evidence" value="ECO:0007669"/>
    <property type="project" value="TreeGrafter"/>
</dbReference>
<dbReference type="GO" id="GO:0000922">
    <property type="term" value="C:spindle pole"/>
    <property type="evidence" value="ECO:0007669"/>
    <property type="project" value="TreeGrafter"/>
</dbReference>
<accession>A0A067T3W0</accession>
<dbReference type="GO" id="GO:0007020">
    <property type="term" value="P:microtubule nucleation"/>
    <property type="evidence" value="ECO:0007669"/>
    <property type="project" value="TreeGrafter"/>
</dbReference>
<dbReference type="SMART" id="SM00320">
    <property type="entry name" value="WD40"/>
    <property type="match status" value="4"/>
</dbReference>
<feature type="compositionally biased region" description="Polar residues" evidence="2">
    <location>
        <begin position="454"/>
        <end position="464"/>
    </location>
</feature>
<dbReference type="Proteomes" id="UP000027222">
    <property type="component" value="Unassembled WGS sequence"/>
</dbReference>
<reference evidence="4" key="1">
    <citation type="journal article" date="2014" name="Proc. Natl. Acad. Sci. U.S.A.">
        <title>Extensive sampling of basidiomycete genomes demonstrates inadequacy of the white-rot/brown-rot paradigm for wood decay fungi.</title>
        <authorList>
            <person name="Riley R."/>
            <person name="Salamov A.A."/>
            <person name="Brown D.W."/>
            <person name="Nagy L.G."/>
            <person name="Floudas D."/>
            <person name="Held B.W."/>
            <person name="Levasseur A."/>
            <person name="Lombard V."/>
            <person name="Morin E."/>
            <person name="Otillar R."/>
            <person name="Lindquist E.A."/>
            <person name="Sun H."/>
            <person name="LaButti K.M."/>
            <person name="Schmutz J."/>
            <person name="Jabbour D."/>
            <person name="Luo H."/>
            <person name="Baker S.E."/>
            <person name="Pisabarro A.G."/>
            <person name="Walton J.D."/>
            <person name="Blanchette R.A."/>
            <person name="Henrissat B."/>
            <person name="Martin F."/>
            <person name="Cullen D."/>
            <person name="Hibbett D.S."/>
            <person name="Grigoriev I.V."/>
        </authorList>
    </citation>
    <scope>NUCLEOTIDE SEQUENCE [LARGE SCALE GENOMIC DNA]</scope>
    <source>
        <strain evidence="4">CBS 339.88</strain>
    </source>
</reference>
<feature type="region of interest" description="Disordered" evidence="2">
    <location>
        <begin position="594"/>
        <end position="613"/>
    </location>
</feature>
<evidence type="ECO:0000256" key="2">
    <source>
        <dbReference type="SAM" id="MobiDB-lite"/>
    </source>
</evidence>
<dbReference type="GO" id="GO:0005814">
    <property type="term" value="C:centriole"/>
    <property type="evidence" value="ECO:0007669"/>
    <property type="project" value="TreeGrafter"/>
</dbReference>
<evidence type="ECO:0000313" key="3">
    <source>
        <dbReference type="EMBL" id="KDR73718.1"/>
    </source>
</evidence>
<dbReference type="PANTHER" id="PTHR44414">
    <property type="entry name" value="PROTEIN NEDD1"/>
    <property type="match status" value="1"/>
</dbReference>
<dbReference type="GO" id="GO:0036064">
    <property type="term" value="C:ciliary basal body"/>
    <property type="evidence" value="ECO:0007669"/>
    <property type="project" value="TreeGrafter"/>
</dbReference>
<organism evidence="3 4">
    <name type="scientific">Galerina marginata (strain CBS 339.88)</name>
    <dbReference type="NCBI Taxonomy" id="685588"/>
    <lineage>
        <taxon>Eukaryota</taxon>
        <taxon>Fungi</taxon>
        <taxon>Dikarya</taxon>
        <taxon>Basidiomycota</taxon>
        <taxon>Agaricomycotina</taxon>
        <taxon>Agaricomycetes</taxon>
        <taxon>Agaricomycetidae</taxon>
        <taxon>Agaricales</taxon>
        <taxon>Agaricineae</taxon>
        <taxon>Strophariaceae</taxon>
        <taxon>Galerina</taxon>
    </lineage>
</organism>
<dbReference type="EMBL" id="KL142385">
    <property type="protein sequence ID" value="KDR73718.1"/>
    <property type="molecule type" value="Genomic_DNA"/>
</dbReference>
<feature type="compositionally biased region" description="Low complexity" evidence="2">
    <location>
        <begin position="477"/>
        <end position="503"/>
    </location>
</feature>
<dbReference type="InterPro" id="IPR052818">
    <property type="entry name" value="NEDD1_Spindle_Assembly"/>
</dbReference>
<keyword evidence="4" id="KW-1185">Reference proteome</keyword>
<dbReference type="STRING" id="685588.A0A067T3W0"/>